<keyword evidence="6 9" id="KW-0460">Magnesium</keyword>
<dbReference type="CDD" id="cd02163">
    <property type="entry name" value="PPAT"/>
    <property type="match status" value="1"/>
</dbReference>
<feature type="binding site" evidence="9">
    <location>
        <begin position="12"/>
        <end position="13"/>
    </location>
    <ligand>
        <name>ATP</name>
        <dbReference type="ChEBI" id="CHEBI:30616"/>
    </ligand>
</feature>
<keyword evidence="1 9" id="KW-0963">Cytoplasm</keyword>
<feature type="domain" description="Cytidyltransferase-like" evidence="10">
    <location>
        <begin position="8"/>
        <end position="138"/>
    </location>
</feature>
<keyword evidence="12" id="KW-1185">Reference proteome</keyword>
<dbReference type="InterPro" id="IPR014729">
    <property type="entry name" value="Rossmann-like_a/b/a_fold"/>
</dbReference>
<keyword evidence="4 9" id="KW-0547">Nucleotide-binding</keyword>
<feature type="binding site" evidence="9">
    <location>
        <begin position="93"/>
        <end position="95"/>
    </location>
    <ligand>
        <name>ATP</name>
        <dbReference type="ChEBI" id="CHEBI:30616"/>
    </ligand>
</feature>
<feature type="binding site" evidence="9">
    <location>
        <position position="20"/>
    </location>
    <ligand>
        <name>ATP</name>
        <dbReference type="ChEBI" id="CHEBI:30616"/>
    </ligand>
</feature>
<dbReference type="Gene3D" id="3.40.50.620">
    <property type="entry name" value="HUPs"/>
    <property type="match status" value="1"/>
</dbReference>
<dbReference type="RefSeq" id="WP_323732801.1">
    <property type="nucleotide sequence ID" value="NZ_CP110820.1"/>
</dbReference>
<dbReference type="EC" id="2.7.7.3" evidence="9"/>
<feature type="binding site" evidence="9">
    <location>
        <position position="78"/>
    </location>
    <ligand>
        <name>substrate</name>
    </ligand>
</feature>
<evidence type="ECO:0000256" key="3">
    <source>
        <dbReference type="ARBA" id="ARBA00022695"/>
    </source>
</evidence>
<dbReference type="NCBIfam" id="TIGR01510">
    <property type="entry name" value="coaD_prev_kdtB"/>
    <property type="match status" value="1"/>
</dbReference>
<feature type="binding site" evidence="9">
    <location>
        <position position="44"/>
    </location>
    <ligand>
        <name>substrate</name>
    </ligand>
</feature>
<dbReference type="InterPro" id="IPR001980">
    <property type="entry name" value="PPAT"/>
</dbReference>
<feature type="binding site" evidence="9">
    <location>
        <position position="103"/>
    </location>
    <ligand>
        <name>ATP</name>
        <dbReference type="ChEBI" id="CHEBI:30616"/>
    </ligand>
</feature>
<reference evidence="11 12" key="1">
    <citation type="submission" date="2022-11" db="EMBL/GenBank/DDBJ databases">
        <title>Host association and intracellularity evolved multiple times independently in the Rickettsiales.</title>
        <authorList>
            <person name="Castelli M."/>
            <person name="Nardi T."/>
            <person name="Gammuto L."/>
            <person name="Bellinzona G."/>
            <person name="Sabaneyeva E."/>
            <person name="Potekhin A."/>
            <person name="Serra V."/>
            <person name="Petroni G."/>
            <person name="Sassera D."/>
        </authorList>
    </citation>
    <scope>NUCLEOTIDE SEQUENCE [LARGE SCALE GENOMIC DNA]</scope>
    <source>
        <strain evidence="11 12">NDG2</strain>
    </source>
</reference>
<comment type="subunit">
    <text evidence="9">Homohexamer.</text>
</comment>
<comment type="cofactor">
    <cofactor evidence="9">
        <name>Mg(2+)</name>
        <dbReference type="ChEBI" id="CHEBI:18420"/>
    </cofactor>
</comment>
<proteinExistence type="inferred from homology"/>
<feature type="binding site" evidence="9">
    <location>
        <position position="12"/>
    </location>
    <ligand>
        <name>substrate</name>
    </ligand>
</feature>
<evidence type="ECO:0000256" key="6">
    <source>
        <dbReference type="ARBA" id="ARBA00022842"/>
    </source>
</evidence>
<feature type="binding site" evidence="9">
    <location>
        <position position="92"/>
    </location>
    <ligand>
        <name>substrate</name>
    </ligand>
</feature>
<comment type="function">
    <text evidence="9">Reversibly transfers an adenylyl group from ATP to 4'-phosphopantetheine, yielding dephospho-CoA (dPCoA) and pyrophosphate.</text>
</comment>
<dbReference type="Proteomes" id="UP001327219">
    <property type="component" value="Chromosome"/>
</dbReference>
<dbReference type="PANTHER" id="PTHR21342:SF1">
    <property type="entry name" value="PHOSPHOPANTETHEINE ADENYLYLTRANSFERASE"/>
    <property type="match status" value="1"/>
</dbReference>
<name>A0ABZ0UM43_9RICK</name>
<keyword evidence="7 9" id="KW-0173">Coenzyme A biosynthesis</keyword>
<evidence type="ECO:0000256" key="7">
    <source>
        <dbReference type="ARBA" id="ARBA00022993"/>
    </source>
</evidence>
<dbReference type="PRINTS" id="PR01020">
    <property type="entry name" value="LPSBIOSNTHSS"/>
</dbReference>
<evidence type="ECO:0000256" key="9">
    <source>
        <dbReference type="HAMAP-Rule" id="MF_00151"/>
    </source>
</evidence>
<dbReference type="HAMAP" id="MF_00151">
    <property type="entry name" value="PPAT_bact"/>
    <property type="match status" value="1"/>
</dbReference>
<gene>
    <name evidence="9" type="primary">coaD</name>
    <name evidence="11" type="ORF">Bandiella_01355</name>
</gene>
<accession>A0ABZ0UM43</accession>
<keyword evidence="5 9" id="KW-0067">ATP-binding</keyword>
<comment type="subcellular location">
    <subcellularLocation>
        <location evidence="9">Cytoplasm</location>
    </subcellularLocation>
</comment>
<comment type="catalytic activity">
    <reaction evidence="8 9">
        <text>(R)-4'-phosphopantetheine + ATP + H(+) = 3'-dephospho-CoA + diphosphate</text>
        <dbReference type="Rhea" id="RHEA:19801"/>
        <dbReference type="ChEBI" id="CHEBI:15378"/>
        <dbReference type="ChEBI" id="CHEBI:30616"/>
        <dbReference type="ChEBI" id="CHEBI:33019"/>
        <dbReference type="ChEBI" id="CHEBI:57328"/>
        <dbReference type="ChEBI" id="CHEBI:61723"/>
        <dbReference type="EC" id="2.7.7.3"/>
    </reaction>
</comment>
<dbReference type="PANTHER" id="PTHR21342">
    <property type="entry name" value="PHOSPHOPANTETHEINE ADENYLYLTRANSFERASE"/>
    <property type="match status" value="1"/>
</dbReference>
<keyword evidence="2 9" id="KW-0808">Transferase</keyword>
<evidence type="ECO:0000313" key="12">
    <source>
        <dbReference type="Proteomes" id="UP001327219"/>
    </source>
</evidence>
<evidence type="ECO:0000256" key="1">
    <source>
        <dbReference type="ARBA" id="ARBA00022490"/>
    </source>
</evidence>
<protein>
    <recommendedName>
        <fullName evidence="9">Phosphopantetheine adenylyltransferase</fullName>
        <ecNumber evidence="9">2.7.7.3</ecNumber>
    </recommendedName>
    <alternativeName>
        <fullName evidence="9">Dephospho-CoA pyrophosphorylase</fullName>
    </alternativeName>
    <alternativeName>
        <fullName evidence="9">Pantetheine-phosphate adenylyltransferase</fullName>
        <shortName evidence="9">PPAT</shortName>
    </alternativeName>
</protein>
<organism evidence="11 12">
    <name type="scientific">Candidatus Bandiella euplotis</name>
    <dbReference type="NCBI Taxonomy" id="1664265"/>
    <lineage>
        <taxon>Bacteria</taxon>
        <taxon>Pseudomonadati</taxon>
        <taxon>Pseudomonadota</taxon>
        <taxon>Alphaproteobacteria</taxon>
        <taxon>Rickettsiales</taxon>
        <taxon>Candidatus Midichloriaceae</taxon>
        <taxon>Candidatus Bandiella</taxon>
    </lineage>
</organism>
<feature type="binding site" evidence="9">
    <location>
        <begin position="128"/>
        <end position="134"/>
    </location>
    <ligand>
        <name>ATP</name>
        <dbReference type="ChEBI" id="CHEBI:30616"/>
    </ligand>
</feature>
<evidence type="ECO:0000256" key="8">
    <source>
        <dbReference type="ARBA" id="ARBA00029346"/>
    </source>
</evidence>
<dbReference type="SUPFAM" id="SSF52374">
    <property type="entry name" value="Nucleotidylyl transferase"/>
    <property type="match status" value="1"/>
</dbReference>
<dbReference type="GO" id="GO:0016779">
    <property type="term" value="F:nucleotidyltransferase activity"/>
    <property type="evidence" value="ECO:0007669"/>
    <property type="project" value="UniProtKB-KW"/>
</dbReference>
<evidence type="ECO:0000313" key="11">
    <source>
        <dbReference type="EMBL" id="WPX97209.1"/>
    </source>
</evidence>
<evidence type="ECO:0000256" key="5">
    <source>
        <dbReference type="ARBA" id="ARBA00022840"/>
    </source>
</evidence>
<dbReference type="Pfam" id="PF01467">
    <property type="entry name" value="CTP_transf_like"/>
    <property type="match status" value="1"/>
</dbReference>
<keyword evidence="3 9" id="KW-0548">Nucleotidyltransferase</keyword>
<feature type="site" description="Transition state stabilizer" evidence="9">
    <location>
        <position position="20"/>
    </location>
</feature>
<evidence type="ECO:0000256" key="2">
    <source>
        <dbReference type="ARBA" id="ARBA00022679"/>
    </source>
</evidence>
<dbReference type="EMBL" id="CP110820">
    <property type="protein sequence ID" value="WPX97209.1"/>
    <property type="molecule type" value="Genomic_DNA"/>
</dbReference>
<evidence type="ECO:0000256" key="4">
    <source>
        <dbReference type="ARBA" id="ARBA00022741"/>
    </source>
</evidence>
<dbReference type="NCBIfam" id="TIGR00125">
    <property type="entry name" value="cyt_tran_rel"/>
    <property type="match status" value="1"/>
</dbReference>
<dbReference type="InterPro" id="IPR004821">
    <property type="entry name" value="Cyt_trans-like"/>
</dbReference>
<comment type="pathway">
    <text evidence="9">Cofactor biosynthesis; coenzyme A biosynthesis; CoA from (R)-pantothenate: step 4/5.</text>
</comment>
<sequence length="167" mass="18813">MTSKQIAIYPGTFDPITLGHLDVIKRSSLIFGKLIIAVAANPSKTPLFSVEERKGMIKEELFYHGLKNVEVKLFDGLLVEFVKKEGAVIIVRGLRAVTDFEYEFQMSFINRTLDPSVETIFLPATEGVHFISSSFVKEITRLKGDTKNLVPQRVQEKLIAKFSHANK</sequence>
<evidence type="ECO:0000259" key="10">
    <source>
        <dbReference type="Pfam" id="PF01467"/>
    </source>
</evidence>
<comment type="similarity">
    <text evidence="9">Belongs to the bacterial CoaD family.</text>
</comment>